<dbReference type="GO" id="GO:0051213">
    <property type="term" value="F:dioxygenase activity"/>
    <property type="evidence" value="ECO:0007669"/>
    <property type="project" value="UniProtKB-KW"/>
</dbReference>
<dbReference type="Proteomes" id="UP000319818">
    <property type="component" value="Unassembled WGS sequence"/>
</dbReference>
<evidence type="ECO:0000256" key="2">
    <source>
        <dbReference type="ARBA" id="ARBA00022643"/>
    </source>
</evidence>
<dbReference type="Pfam" id="PF03060">
    <property type="entry name" value="NMO"/>
    <property type="match status" value="2"/>
</dbReference>
<proteinExistence type="predicted"/>
<evidence type="ECO:0000256" key="3">
    <source>
        <dbReference type="ARBA" id="ARBA00023002"/>
    </source>
</evidence>
<keyword evidence="2" id="KW-0288">FMN</keyword>
<keyword evidence="4" id="KW-0223">Dioxygenase</keyword>
<accession>A0A543FVQ4</accession>
<dbReference type="RefSeq" id="WP_142104672.1">
    <property type="nucleotide sequence ID" value="NZ_VFPH01000002.1"/>
</dbReference>
<dbReference type="OrthoDB" id="9778912at2"/>
<dbReference type="PANTHER" id="PTHR32332:SF20">
    <property type="entry name" value="2-NITROPROPANE DIOXYGENASE-LIKE PROTEIN"/>
    <property type="match status" value="1"/>
</dbReference>
<name>A0A543FVQ4_9PSEU</name>
<evidence type="ECO:0000256" key="1">
    <source>
        <dbReference type="ARBA" id="ARBA00022630"/>
    </source>
</evidence>
<reference evidence="4 5" key="1">
    <citation type="submission" date="2019-06" db="EMBL/GenBank/DDBJ databases">
        <title>Sequencing the genomes of 1000 actinobacteria strains.</title>
        <authorList>
            <person name="Klenk H.-P."/>
        </authorList>
    </citation>
    <scope>NUCLEOTIDE SEQUENCE [LARGE SCALE GENOMIC DNA]</scope>
    <source>
        <strain evidence="4 5">DSM 45511</strain>
    </source>
</reference>
<dbReference type="SUPFAM" id="SSF51412">
    <property type="entry name" value="Inosine monophosphate dehydrogenase (IMPDH)"/>
    <property type="match status" value="1"/>
</dbReference>
<organism evidence="4 5">
    <name type="scientific">Pseudonocardia cypriaca</name>
    <dbReference type="NCBI Taxonomy" id="882449"/>
    <lineage>
        <taxon>Bacteria</taxon>
        <taxon>Bacillati</taxon>
        <taxon>Actinomycetota</taxon>
        <taxon>Actinomycetes</taxon>
        <taxon>Pseudonocardiales</taxon>
        <taxon>Pseudonocardiaceae</taxon>
        <taxon>Pseudonocardia</taxon>
    </lineage>
</organism>
<keyword evidence="5" id="KW-1185">Reference proteome</keyword>
<comment type="caution">
    <text evidence="4">The sequence shown here is derived from an EMBL/GenBank/DDBJ whole genome shotgun (WGS) entry which is preliminary data.</text>
</comment>
<gene>
    <name evidence="4" type="ORF">FB388_5149</name>
</gene>
<dbReference type="GO" id="GO:0018580">
    <property type="term" value="F:nitronate monooxygenase activity"/>
    <property type="evidence" value="ECO:0007669"/>
    <property type="project" value="InterPro"/>
</dbReference>
<dbReference type="CDD" id="cd04730">
    <property type="entry name" value="NPD_like"/>
    <property type="match status" value="1"/>
</dbReference>
<dbReference type="AlphaFoldDB" id="A0A543FVQ4"/>
<dbReference type="EMBL" id="VFPH01000002">
    <property type="protein sequence ID" value="TQM37930.1"/>
    <property type="molecule type" value="Genomic_DNA"/>
</dbReference>
<dbReference type="InterPro" id="IPR004136">
    <property type="entry name" value="NMO"/>
</dbReference>
<dbReference type="Gene3D" id="3.20.20.70">
    <property type="entry name" value="Aldolase class I"/>
    <property type="match status" value="1"/>
</dbReference>
<dbReference type="PANTHER" id="PTHR32332">
    <property type="entry name" value="2-NITROPROPANE DIOXYGENASE"/>
    <property type="match status" value="1"/>
</dbReference>
<sequence>MLSTRFTELVGCEIPIQQAPMGLVAPPRLALAVARAGGVGTVSAPIGAEPQALAAQLDSWMDRGAGALAVNFITEQVDPAAVAVAGERARIVDFYWNTPHAKLVDAAHEGGALVNWQVGSLSDAVLAVEAGADIVTVQGREAGGHVRGDAPLLPLLTAVLRAVDVPVLAAGGIAEPRALAAVLAGGADGVRIGTRFLATPESGAHPEYVLALLAAGPESTEITDAFAECPMCATLPRARALRSAIAAVEAVEGETVGSAGDQQLPARAGMPPHKAVHGQIHAMALYAGSGVEHVTAVRPAADVVRELAEGAERLLRVW</sequence>
<protein>
    <submittedName>
        <fullName evidence="4">NAD(P)H-dependent flavin oxidoreductase YrpB (Nitropropane dioxygenase family)</fullName>
    </submittedName>
</protein>
<evidence type="ECO:0000313" key="4">
    <source>
        <dbReference type="EMBL" id="TQM37930.1"/>
    </source>
</evidence>
<evidence type="ECO:0000313" key="5">
    <source>
        <dbReference type="Proteomes" id="UP000319818"/>
    </source>
</evidence>
<keyword evidence="3" id="KW-0560">Oxidoreductase</keyword>
<dbReference type="InterPro" id="IPR013785">
    <property type="entry name" value="Aldolase_TIM"/>
</dbReference>
<keyword evidence="1" id="KW-0285">Flavoprotein</keyword>